<dbReference type="PANTHER" id="PTHR33064">
    <property type="entry name" value="POL PROTEIN"/>
    <property type="match status" value="1"/>
</dbReference>
<dbReference type="Pfam" id="PF00078">
    <property type="entry name" value="RVT_1"/>
    <property type="match status" value="1"/>
</dbReference>
<proteinExistence type="predicted"/>
<dbReference type="Gene3D" id="3.30.70.270">
    <property type="match status" value="2"/>
</dbReference>
<name>A0AAF0UGZ1_SOLVR</name>
<evidence type="ECO:0000313" key="2">
    <source>
        <dbReference type="EMBL" id="WMV45441.1"/>
    </source>
</evidence>
<sequence length="124" mass="14198">MTCGLANSPSAFMDMMNNVFRQYLDMFVIVFIDDILIYSRSENEHVDHLRIKLQGIEVDPKKSDLVKSWPRPLTTSDIRSFISLAGYYRKFIEGFSSIASPLMALTQKKAKFIGQNLVRKVSKS</sequence>
<dbReference type="InterPro" id="IPR043502">
    <property type="entry name" value="DNA/RNA_pol_sf"/>
</dbReference>
<dbReference type="AlphaFoldDB" id="A0AAF0UGZ1"/>
<dbReference type="SUPFAM" id="SSF56672">
    <property type="entry name" value="DNA/RNA polymerases"/>
    <property type="match status" value="1"/>
</dbReference>
<dbReference type="InterPro" id="IPR051320">
    <property type="entry name" value="Viral_Replic_Matur_Polypro"/>
</dbReference>
<dbReference type="PANTHER" id="PTHR33064:SF37">
    <property type="entry name" value="RIBONUCLEASE H"/>
    <property type="match status" value="1"/>
</dbReference>
<keyword evidence="3" id="KW-1185">Reference proteome</keyword>
<feature type="domain" description="Reverse transcriptase" evidence="1">
    <location>
        <begin position="2"/>
        <end position="116"/>
    </location>
</feature>
<gene>
    <name evidence="2" type="ORF">MTR67_038826</name>
</gene>
<dbReference type="InterPro" id="IPR043128">
    <property type="entry name" value="Rev_trsase/Diguanyl_cyclase"/>
</dbReference>
<accession>A0AAF0UGZ1</accession>
<dbReference type="EMBL" id="CP133620">
    <property type="protein sequence ID" value="WMV45441.1"/>
    <property type="molecule type" value="Genomic_DNA"/>
</dbReference>
<evidence type="ECO:0000259" key="1">
    <source>
        <dbReference type="Pfam" id="PF00078"/>
    </source>
</evidence>
<reference evidence="2" key="1">
    <citation type="submission" date="2023-08" db="EMBL/GenBank/DDBJ databases">
        <title>A de novo genome assembly of Solanum verrucosum Schlechtendal, a Mexican diploid species geographically isolated from the other diploid A-genome species in potato relatives.</title>
        <authorList>
            <person name="Hosaka K."/>
        </authorList>
    </citation>
    <scope>NUCLEOTIDE SEQUENCE</scope>
    <source>
        <tissue evidence="2">Young leaves</tissue>
    </source>
</reference>
<dbReference type="Proteomes" id="UP001234989">
    <property type="component" value="Chromosome 9"/>
</dbReference>
<evidence type="ECO:0000313" key="3">
    <source>
        <dbReference type="Proteomes" id="UP001234989"/>
    </source>
</evidence>
<organism evidence="2 3">
    <name type="scientific">Solanum verrucosum</name>
    <dbReference type="NCBI Taxonomy" id="315347"/>
    <lineage>
        <taxon>Eukaryota</taxon>
        <taxon>Viridiplantae</taxon>
        <taxon>Streptophyta</taxon>
        <taxon>Embryophyta</taxon>
        <taxon>Tracheophyta</taxon>
        <taxon>Spermatophyta</taxon>
        <taxon>Magnoliopsida</taxon>
        <taxon>eudicotyledons</taxon>
        <taxon>Gunneridae</taxon>
        <taxon>Pentapetalae</taxon>
        <taxon>asterids</taxon>
        <taxon>lamiids</taxon>
        <taxon>Solanales</taxon>
        <taxon>Solanaceae</taxon>
        <taxon>Solanoideae</taxon>
        <taxon>Solaneae</taxon>
        <taxon>Solanum</taxon>
    </lineage>
</organism>
<protein>
    <recommendedName>
        <fullName evidence="1">Reverse transcriptase domain-containing protein</fullName>
    </recommendedName>
</protein>
<dbReference type="InterPro" id="IPR000477">
    <property type="entry name" value="RT_dom"/>
</dbReference>